<gene>
    <name evidence="3" type="ORF">A2824_00200</name>
</gene>
<dbReference type="Proteomes" id="UP000178059">
    <property type="component" value="Unassembled WGS sequence"/>
</dbReference>
<evidence type="ECO:0000313" key="4">
    <source>
        <dbReference type="Proteomes" id="UP000178059"/>
    </source>
</evidence>
<evidence type="ECO:0008006" key="5">
    <source>
        <dbReference type="Google" id="ProtNLM"/>
    </source>
</evidence>
<evidence type="ECO:0000256" key="2">
    <source>
        <dbReference type="SAM" id="SignalP"/>
    </source>
</evidence>
<comment type="caution">
    <text evidence="3">The sequence shown here is derived from an EMBL/GenBank/DDBJ whole genome shotgun (WGS) entry which is preliminary data.</text>
</comment>
<feature type="region of interest" description="Disordered" evidence="1">
    <location>
        <begin position="30"/>
        <end position="81"/>
    </location>
</feature>
<name>A0A1F6VLT3_9BACT</name>
<feature type="chain" id="PRO_5009527289" description="DUF5667 domain-containing protein" evidence="2">
    <location>
        <begin position="28"/>
        <end position="249"/>
    </location>
</feature>
<sequence>MKKYLSLGLLIAVIFFFGFSANKIARAQDSAAGPTGDSAAGPADDGSAAGPADSTDAASTSGAASGGESTTASEGTSDASAISDQAGRIEALKAEFEARRADMGAQRAERAAEIMGKIDNRVASVQMRADKIGERIAKAQARILAVIEKVEARGLDASAAREHYDLSVVSYEKVKAAFDAAKDVYADVDPATTTREQVKGLRDAFRIQFDLVKEALKETQFHLKEAIKALKGLRKPVDQGDDSAASPTE</sequence>
<organism evidence="3 4">
    <name type="scientific">Candidatus Nomurabacteria bacterium RIFCSPHIGHO2_01_FULL_42_16</name>
    <dbReference type="NCBI Taxonomy" id="1801743"/>
    <lineage>
        <taxon>Bacteria</taxon>
        <taxon>Candidatus Nomuraibacteriota</taxon>
    </lineage>
</organism>
<proteinExistence type="predicted"/>
<accession>A0A1F6VLT3</accession>
<dbReference type="AlphaFoldDB" id="A0A1F6VLT3"/>
<reference evidence="3 4" key="1">
    <citation type="journal article" date="2016" name="Nat. Commun.">
        <title>Thousands of microbial genomes shed light on interconnected biogeochemical processes in an aquifer system.</title>
        <authorList>
            <person name="Anantharaman K."/>
            <person name="Brown C.T."/>
            <person name="Hug L.A."/>
            <person name="Sharon I."/>
            <person name="Castelle C.J."/>
            <person name="Probst A.J."/>
            <person name="Thomas B.C."/>
            <person name="Singh A."/>
            <person name="Wilkins M.J."/>
            <person name="Karaoz U."/>
            <person name="Brodie E.L."/>
            <person name="Williams K.H."/>
            <person name="Hubbard S.S."/>
            <person name="Banfield J.F."/>
        </authorList>
    </citation>
    <scope>NUCLEOTIDE SEQUENCE [LARGE SCALE GENOMIC DNA]</scope>
</reference>
<dbReference type="EMBL" id="MFTT01000002">
    <property type="protein sequence ID" value="OGI70583.1"/>
    <property type="molecule type" value="Genomic_DNA"/>
</dbReference>
<evidence type="ECO:0000256" key="1">
    <source>
        <dbReference type="SAM" id="MobiDB-lite"/>
    </source>
</evidence>
<evidence type="ECO:0000313" key="3">
    <source>
        <dbReference type="EMBL" id="OGI70583.1"/>
    </source>
</evidence>
<feature type="signal peptide" evidence="2">
    <location>
        <begin position="1"/>
        <end position="27"/>
    </location>
</feature>
<keyword evidence="2" id="KW-0732">Signal</keyword>
<protein>
    <recommendedName>
        <fullName evidence="5">DUF5667 domain-containing protein</fullName>
    </recommendedName>
</protein>